<name>A0A133VL16_9EURY</name>
<keyword evidence="3" id="KW-1185">Reference proteome</keyword>
<reference evidence="2 3" key="1">
    <citation type="journal article" date="2016" name="Sci. Rep.">
        <title>Metabolic traits of an uncultured archaeal lineage -MSBL1- from brine pools of the Red Sea.</title>
        <authorList>
            <person name="Mwirichia R."/>
            <person name="Alam I."/>
            <person name="Rashid M."/>
            <person name="Vinu M."/>
            <person name="Ba-Alawi W."/>
            <person name="Anthony Kamau A."/>
            <person name="Kamanda Ngugi D."/>
            <person name="Goker M."/>
            <person name="Klenk H.P."/>
            <person name="Bajic V."/>
            <person name="Stingl U."/>
        </authorList>
    </citation>
    <scope>NUCLEOTIDE SEQUENCE [LARGE SCALE GENOMIC DNA]</scope>
    <source>
        <strain evidence="2">SCGC-AAA382K21</strain>
    </source>
</reference>
<protein>
    <submittedName>
        <fullName evidence="2">Uncharacterized protein</fullName>
    </submittedName>
</protein>
<feature type="transmembrane region" description="Helical" evidence="1">
    <location>
        <begin position="60"/>
        <end position="81"/>
    </location>
</feature>
<keyword evidence="1" id="KW-1133">Transmembrane helix</keyword>
<dbReference type="Proteomes" id="UP000070504">
    <property type="component" value="Unassembled WGS sequence"/>
</dbReference>
<evidence type="ECO:0000313" key="2">
    <source>
        <dbReference type="EMBL" id="KXB07148.1"/>
    </source>
</evidence>
<comment type="caution">
    <text evidence="2">The sequence shown here is derived from an EMBL/GenBank/DDBJ whole genome shotgun (WGS) entry which is preliminary data.</text>
</comment>
<proteinExistence type="predicted"/>
<gene>
    <name evidence="2" type="ORF">AKJ54_00655</name>
</gene>
<dbReference type="EMBL" id="LHYH01000010">
    <property type="protein sequence ID" value="KXB07148.1"/>
    <property type="molecule type" value="Genomic_DNA"/>
</dbReference>
<keyword evidence="1" id="KW-0812">Transmembrane</keyword>
<evidence type="ECO:0000313" key="3">
    <source>
        <dbReference type="Proteomes" id="UP000070504"/>
    </source>
</evidence>
<keyword evidence="1" id="KW-0472">Membrane</keyword>
<sequence>MAELLALTGFWIFLYLLFNGLIFYGFKEKIIGFTMAGTVLSLALAFYSLSIGFSVAATNFMMVGLCIISMVTGLALSLYGLKDVVE</sequence>
<feature type="transmembrane region" description="Helical" evidence="1">
    <location>
        <begin position="33"/>
        <end position="54"/>
    </location>
</feature>
<feature type="transmembrane region" description="Helical" evidence="1">
    <location>
        <begin position="6"/>
        <end position="26"/>
    </location>
</feature>
<organism evidence="2 3">
    <name type="scientific">candidate division MSBL1 archaeon SCGC-AAA382K21</name>
    <dbReference type="NCBI Taxonomy" id="1698283"/>
    <lineage>
        <taxon>Archaea</taxon>
        <taxon>Methanobacteriati</taxon>
        <taxon>Methanobacteriota</taxon>
        <taxon>candidate division MSBL1</taxon>
    </lineage>
</organism>
<accession>A0A133VL16</accession>
<dbReference type="AlphaFoldDB" id="A0A133VL16"/>
<evidence type="ECO:0000256" key="1">
    <source>
        <dbReference type="SAM" id="Phobius"/>
    </source>
</evidence>